<dbReference type="InterPro" id="IPR000169">
    <property type="entry name" value="Pept_cys_AS"/>
</dbReference>
<keyword evidence="3" id="KW-0378">Hydrolase</keyword>
<keyword evidence="4" id="KW-0788">Thiol protease</keyword>
<dbReference type="PROSITE" id="PS00640">
    <property type="entry name" value="THIOL_PROTEASE_ASN"/>
    <property type="match status" value="1"/>
</dbReference>
<dbReference type="Pfam" id="PF08246">
    <property type="entry name" value="Inhibitor_I29"/>
    <property type="match status" value="1"/>
</dbReference>
<evidence type="ECO:0000256" key="4">
    <source>
        <dbReference type="ARBA" id="ARBA00022807"/>
    </source>
</evidence>
<name>A0A3B4AGW8_9GOBI</name>
<dbReference type="SMART" id="SM00645">
    <property type="entry name" value="Pept_C1"/>
    <property type="match status" value="1"/>
</dbReference>
<feature type="domain" description="Cathepsin propeptide inhibitor" evidence="9">
    <location>
        <begin position="66"/>
        <end position="126"/>
    </location>
</feature>
<dbReference type="SUPFAM" id="SSF54001">
    <property type="entry name" value="Cysteine proteinases"/>
    <property type="match status" value="1"/>
</dbReference>
<evidence type="ECO:0000256" key="5">
    <source>
        <dbReference type="ARBA" id="ARBA00023145"/>
    </source>
</evidence>
<evidence type="ECO:0000313" key="11">
    <source>
        <dbReference type="Proteomes" id="UP000261520"/>
    </source>
</evidence>
<evidence type="ECO:0000256" key="7">
    <source>
        <dbReference type="SAM" id="Phobius"/>
    </source>
</evidence>
<dbReference type="InterPro" id="IPR000668">
    <property type="entry name" value="Peptidase_C1A_C"/>
</dbReference>
<keyword evidence="5" id="KW-0865">Zymogen</keyword>
<dbReference type="Pfam" id="PF00112">
    <property type="entry name" value="Peptidase_C1"/>
    <property type="match status" value="1"/>
</dbReference>
<dbReference type="PRINTS" id="PR00705">
    <property type="entry name" value="PAPAIN"/>
</dbReference>
<reference evidence="10" key="2">
    <citation type="submission" date="2025-09" db="UniProtKB">
        <authorList>
            <consortium name="Ensembl"/>
        </authorList>
    </citation>
    <scope>IDENTIFICATION</scope>
</reference>
<dbReference type="Ensembl" id="ENSPMGT00000016782.1">
    <property type="protein sequence ID" value="ENSPMGP00000015731.1"/>
    <property type="gene ID" value="ENSPMGG00000010228.1"/>
</dbReference>
<keyword evidence="11" id="KW-1185">Reference proteome</keyword>
<dbReference type="Proteomes" id="UP000261520">
    <property type="component" value="Unplaced"/>
</dbReference>
<keyword evidence="2" id="KW-0645">Protease</keyword>
<dbReference type="STRING" id="409849.ENSPMGP00000015731"/>
<comment type="similarity">
    <text evidence="1">Belongs to the peptidase C1 family.</text>
</comment>
<dbReference type="InterPro" id="IPR025661">
    <property type="entry name" value="Pept_asp_AS"/>
</dbReference>
<feature type="transmembrane region" description="Helical" evidence="7">
    <location>
        <begin position="38"/>
        <end position="58"/>
    </location>
</feature>
<proteinExistence type="inferred from homology"/>
<dbReference type="InterPro" id="IPR013128">
    <property type="entry name" value="Peptidase_C1A"/>
</dbReference>
<evidence type="ECO:0000259" key="9">
    <source>
        <dbReference type="SMART" id="SM00848"/>
    </source>
</evidence>
<reference evidence="10" key="1">
    <citation type="submission" date="2025-08" db="UniProtKB">
        <authorList>
            <consortium name="Ensembl"/>
        </authorList>
    </citation>
    <scope>IDENTIFICATION</scope>
</reference>
<dbReference type="InterPro" id="IPR039417">
    <property type="entry name" value="Peptidase_C1A_papain-like"/>
</dbReference>
<evidence type="ECO:0000256" key="6">
    <source>
        <dbReference type="ARBA" id="ARBA00023157"/>
    </source>
</evidence>
<evidence type="ECO:0000313" key="10">
    <source>
        <dbReference type="Ensembl" id="ENSPMGP00000015731.1"/>
    </source>
</evidence>
<dbReference type="GO" id="GO:0006508">
    <property type="term" value="P:proteolysis"/>
    <property type="evidence" value="ECO:0007669"/>
    <property type="project" value="UniProtKB-KW"/>
</dbReference>
<evidence type="ECO:0000259" key="8">
    <source>
        <dbReference type="SMART" id="SM00645"/>
    </source>
</evidence>
<evidence type="ECO:0008006" key="12">
    <source>
        <dbReference type="Google" id="ProtNLM"/>
    </source>
</evidence>
<dbReference type="CDD" id="cd02248">
    <property type="entry name" value="Peptidase_C1A"/>
    <property type="match status" value="1"/>
</dbReference>
<keyword evidence="7" id="KW-0812">Transmembrane</keyword>
<dbReference type="InterPro" id="IPR038765">
    <property type="entry name" value="Papain-like_cys_pep_sf"/>
</dbReference>
<keyword evidence="7" id="KW-1133">Transmembrane helix</keyword>
<organism evidence="10 11">
    <name type="scientific">Periophthalmus magnuspinnatus</name>
    <dbReference type="NCBI Taxonomy" id="409849"/>
    <lineage>
        <taxon>Eukaryota</taxon>
        <taxon>Metazoa</taxon>
        <taxon>Chordata</taxon>
        <taxon>Craniata</taxon>
        <taxon>Vertebrata</taxon>
        <taxon>Euteleostomi</taxon>
        <taxon>Actinopterygii</taxon>
        <taxon>Neopterygii</taxon>
        <taxon>Teleostei</taxon>
        <taxon>Neoteleostei</taxon>
        <taxon>Acanthomorphata</taxon>
        <taxon>Gobiaria</taxon>
        <taxon>Gobiiformes</taxon>
        <taxon>Gobioidei</taxon>
        <taxon>Gobiidae</taxon>
        <taxon>Oxudercinae</taxon>
        <taxon>Periophthalmus</taxon>
    </lineage>
</organism>
<sequence length="367" mass="40821">MIILNRLIGVVSFVYEIWYNINCVYICKNVTMTHFPGVMVGGWLLLLALLCATVWAQFDSTLDQHWDLWKKTYQKSYKNQEEELNRRAVWEKKLLYINRHNLEASMGLHSYTLEMNHMGDLTDEEAKQLYTMLRVPSDLKMAPSPLFSANADIPDSVDWRKSGYVTPVKNQGSCGSCWAFSAAGALEGLLAKTTGKQVDLSPQNLVDCSGKYGNHGCNGGFMSQAFQYVIDNKGIDSEKSYPYKGTAGVCSYNPVYRAANCSTYYSVKSSEDALKQALAVVGPISVAVHSSWPGFLHYKSGVLDDQACMGLVDHGVLAIGYGTDGGRDYWLVKNSWGTSWGENGYIRIARNKRNMCGIASYGVYPAK</sequence>
<feature type="domain" description="Peptidase C1A papain C-terminal" evidence="8">
    <location>
        <begin position="153"/>
        <end position="366"/>
    </location>
</feature>
<protein>
    <recommendedName>
        <fullName evidence="12">Cathepsin S, ortholog2, tandem duplicate 1</fullName>
    </recommendedName>
</protein>
<dbReference type="PANTHER" id="PTHR12411">
    <property type="entry name" value="CYSTEINE PROTEASE FAMILY C1-RELATED"/>
    <property type="match status" value="1"/>
</dbReference>
<dbReference type="PROSITE" id="PS00139">
    <property type="entry name" value="THIOL_PROTEASE_CYS"/>
    <property type="match status" value="1"/>
</dbReference>
<dbReference type="FunFam" id="3.90.70.10:FF:000006">
    <property type="entry name" value="Cathepsin S"/>
    <property type="match status" value="1"/>
</dbReference>
<evidence type="ECO:0000256" key="1">
    <source>
        <dbReference type="ARBA" id="ARBA00008455"/>
    </source>
</evidence>
<keyword evidence="6" id="KW-1015">Disulfide bond</keyword>
<accession>A0A3B4AGW8</accession>
<dbReference type="AlphaFoldDB" id="A0A3B4AGW8"/>
<dbReference type="InterPro" id="IPR025660">
    <property type="entry name" value="Pept_his_AS"/>
</dbReference>
<dbReference type="SMART" id="SM00848">
    <property type="entry name" value="Inhibitor_I29"/>
    <property type="match status" value="1"/>
</dbReference>
<dbReference type="GO" id="GO:0008234">
    <property type="term" value="F:cysteine-type peptidase activity"/>
    <property type="evidence" value="ECO:0007669"/>
    <property type="project" value="UniProtKB-KW"/>
</dbReference>
<dbReference type="PROSITE" id="PS00639">
    <property type="entry name" value="THIOL_PROTEASE_HIS"/>
    <property type="match status" value="1"/>
</dbReference>
<evidence type="ECO:0000256" key="2">
    <source>
        <dbReference type="ARBA" id="ARBA00022670"/>
    </source>
</evidence>
<evidence type="ECO:0000256" key="3">
    <source>
        <dbReference type="ARBA" id="ARBA00022801"/>
    </source>
</evidence>
<keyword evidence="7" id="KW-0472">Membrane</keyword>
<dbReference type="InterPro" id="IPR013201">
    <property type="entry name" value="Prot_inhib_I29"/>
</dbReference>
<dbReference type="Gene3D" id="3.90.70.10">
    <property type="entry name" value="Cysteine proteinases"/>
    <property type="match status" value="1"/>
</dbReference>